<dbReference type="GeneID" id="92977218"/>
<protein>
    <submittedName>
        <fullName evidence="1">Uncharacterized protein</fullName>
    </submittedName>
</protein>
<organism evidence="1 2">
    <name type="scientific">Burkholderia mallei (strain ATCC 23344)</name>
    <dbReference type="NCBI Taxonomy" id="243160"/>
    <lineage>
        <taxon>Bacteria</taxon>
        <taxon>Pseudomonadati</taxon>
        <taxon>Pseudomonadota</taxon>
        <taxon>Betaproteobacteria</taxon>
        <taxon>Burkholderiales</taxon>
        <taxon>Burkholderiaceae</taxon>
        <taxon>Burkholderia</taxon>
        <taxon>pseudomallei group</taxon>
    </lineage>
</organism>
<name>A0A0H2WAJ4_BURMA</name>
<evidence type="ECO:0000313" key="1">
    <source>
        <dbReference type="EMBL" id="AAU45486.1"/>
    </source>
</evidence>
<evidence type="ECO:0000313" key="2">
    <source>
        <dbReference type="Proteomes" id="UP000006693"/>
    </source>
</evidence>
<gene>
    <name evidence="1" type="ordered locus">BMAA0063</name>
</gene>
<reference evidence="1 2" key="1">
    <citation type="journal article" date="2004" name="Proc. Natl. Acad. Sci. U.S.A.">
        <title>Structural flexibility in the Burkholderia mallei genome.</title>
        <authorList>
            <person name="Nierman W.C."/>
            <person name="DeShazer D."/>
            <person name="Kim H.S."/>
            <person name="Tettelin H."/>
            <person name="Nelson K.E."/>
            <person name="Feldblyum T."/>
            <person name="Ulrich R.L."/>
            <person name="Ronning C.M."/>
            <person name="Brinkac L.M."/>
            <person name="Daugherty S.C."/>
            <person name="Davidsen T.D."/>
            <person name="Deboy R.T."/>
            <person name="Dimitrov G."/>
            <person name="Dodson R.J."/>
            <person name="Durkin A.S."/>
            <person name="Gwinn M.L."/>
            <person name="Haft D.H."/>
            <person name="Khouri H."/>
            <person name="Kolonay J.F."/>
            <person name="Madupu R."/>
            <person name="Mohammoud Y."/>
            <person name="Nelson W.C."/>
            <person name="Radune D."/>
            <person name="Romero C.M."/>
            <person name="Sarria S."/>
            <person name="Selengut J."/>
            <person name="Shamblin C."/>
            <person name="Sullivan S.A."/>
            <person name="White O."/>
            <person name="Yu Y."/>
            <person name="Zafar N."/>
            <person name="Zhou L."/>
            <person name="Fraser C.M."/>
        </authorList>
    </citation>
    <scope>NUCLEOTIDE SEQUENCE [LARGE SCALE GENOMIC DNA]</scope>
    <source>
        <strain evidence="1 2">ATCC 23344</strain>
    </source>
</reference>
<sequence length="101" mass="10898">MILASRAIACDISGTKGTVSEDGQSVIERTPISVMEQAKQYGGYQKAAEQIESNRLAIVNSTRYSASVRRQVSDDLSIDVAALECWAAACVDKPDNPACRF</sequence>
<dbReference type="PATRIC" id="fig|243160.12.peg.3559"/>
<proteinExistence type="predicted"/>
<dbReference type="AlphaFoldDB" id="A0A0H2WAJ4"/>
<dbReference type="EMBL" id="CP000011">
    <property type="protein sequence ID" value="AAU45486.1"/>
    <property type="molecule type" value="Genomic_DNA"/>
</dbReference>
<keyword evidence="2" id="KW-1185">Reference proteome</keyword>
<accession>A0A0H2WAJ4</accession>
<dbReference type="RefSeq" id="WP_004194496.1">
    <property type="nucleotide sequence ID" value="NC_006349.2"/>
</dbReference>
<dbReference type="HOGENOM" id="CLU_2286185_0_0_4"/>
<dbReference type="KEGG" id="bma:BMAA0063"/>
<dbReference type="Proteomes" id="UP000006693">
    <property type="component" value="Chromosome 2"/>
</dbReference>